<gene>
    <name evidence="3" type="ORF">EHQ59_10460</name>
</gene>
<reference evidence="3" key="1">
    <citation type="journal article" date="2019" name="PLoS Negl. Trop. Dis.">
        <title>Revisiting the worldwide diversity of Leptospira species in the environment.</title>
        <authorList>
            <person name="Vincent A.T."/>
            <person name="Schiettekatte O."/>
            <person name="Bourhy P."/>
            <person name="Veyrier F.J."/>
            <person name="Picardeau M."/>
        </authorList>
    </citation>
    <scope>NUCLEOTIDE SEQUENCE [LARGE SCALE GENOMIC DNA]</scope>
    <source>
        <strain evidence="3">201702454</strain>
    </source>
</reference>
<dbReference type="InterPro" id="IPR025588">
    <property type="entry name" value="YcxB-like_C"/>
</dbReference>
<feature type="transmembrane region" description="Helical" evidence="1">
    <location>
        <begin position="56"/>
        <end position="74"/>
    </location>
</feature>
<dbReference type="Proteomes" id="UP000297609">
    <property type="component" value="Unassembled WGS sequence"/>
</dbReference>
<feature type="transmembrane region" description="Helical" evidence="1">
    <location>
        <begin position="31"/>
        <end position="50"/>
    </location>
</feature>
<accession>A0A4V3JQ00</accession>
<keyword evidence="1" id="KW-0472">Membrane</keyword>
<name>A0A4V3JQ00_9LEPT</name>
<dbReference type="OrthoDB" id="330288at2"/>
<protein>
    <submittedName>
        <fullName evidence="3">YcxB family protein</fullName>
    </submittedName>
</protein>
<keyword evidence="4" id="KW-1185">Reference proteome</keyword>
<sequence length="177" mass="21244">MKEIRYIQTLEDLTSFSLHHHNRFGSMYQKYYPEIFLSITSTISAVMFFNSYPEEINYLAIVYLFLNILYYVYLRLTRKRKLINHFKKFYTEGREFKESELTIRFEDTYILTVTENVESKIPYEKLTRISKGNEALYIYLSNTQALVLPRRVFHSPSERQANIDFLLQKNENLSTAN</sequence>
<evidence type="ECO:0000256" key="1">
    <source>
        <dbReference type="SAM" id="Phobius"/>
    </source>
</evidence>
<comment type="caution">
    <text evidence="3">The sequence shown here is derived from an EMBL/GenBank/DDBJ whole genome shotgun (WGS) entry which is preliminary data.</text>
</comment>
<keyword evidence="1" id="KW-0812">Transmembrane</keyword>
<evidence type="ECO:0000313" key="3">
    <source>
        <dbReference type="EMBL" id="TGL51320.1"/>
    </source>
</evidence>
<dbReference type="RefSeq" id="WP_135619606.1">
    <property type="nucleotide sequence ID" value="NZ_RQGG01000032.1"/>
</dbReference>
<organism evidence="3 4">
    <name type="scientific">Leptospira kemamanensis</name>
    <dbReference type="NCBI Taxonomy" id="2484942"/>
    <lineage>
        <taxon>Bacteria</taxon>
        <taxon>Pseudomonadati</taxon>
        <taxon>Spirochaetota</taxon>
        <taxon>Spirochaetia</taxon>
        <taxon>Leptospirales</taxon>
        <taxon>Leptospiraceae</taxon>
        <taxon>Leptospira</taxon>
    </lineage>
</organism>
<keyword evidence="1" id="KW-1133">Transmembrane helix</keyword>
<feature type="domain" description="YcxB-like C-terminal" evidence="2">
    <location>
        <begin position="105"/>
        <end position="161"/>
    </location>
</feature>
<dbReference type="EMBL" id="RQGG01000032">
    <property type="protein sequence ID" value="TGL51320.1"/>
    <property type="molecule type" value="Genomic_DNA"/>
</dbReference>
<evidence type="ECO:0000313" key="4">
    <source>
        <dbReference type="Proteomes" id="UP000297609"/>
    </source>
</evidence>
<evidence type="ECO:0000259" key="2">
    <source>
        <dbReference type="Pfam" id="PF14317"/>
    </source>
</evidence>
<dbReference type="AlphaFoldDB" id="A0A4V3JQ00"/>
<proteinExistence type="predicted"/>
<dbReference type="Pfam" id="PF14317">
    <property type="entry name" value="YcxB"/>
    <property type="match status" value="1"/>
</dbReference>